<reference evidence="1 2" key="1">
    <citation type="submission" date="2019-06" db="EMBL/GenBank/DDBJ databases">
        <title>Gramella sabulilitoris sp. nov., isolated from a marine sand.</title>
        <authorList>
            <person name="Yoon J.-H."/>
        </authorList>
    </citation>
    <scope>NUCLEOTIDE SEQUENCE [LARGE SCALE GENOMIC DNA]</scope>
    <source>
        <strain evidence="1 2">HSMS-1</strain>
    </source>
</reference>
<dbReference type="AlphaFoldDB" id="A0A550I133"/>
<keyword evidence="2" id="KW-1185">Reference proteome</keyword>
<evidence type="ECO:0000313" key="1">
    <source>
        <dbReference type="EMBL" id="TRO64528.1"/>
    </source>
</evidence>
<dbReference type="OrthoDB" id="9801877at2"/>
<organism evidence="1 2">
    <name type="scientific">Christiangramia sabulilitoris</name>
    <dbReference type="NCBI Taxonomy" id="2583991"/>
    <lineage>
        <taxon>Bacteria</taxon>
        <taxon>Pseudomonadati</taxon>
        <taxon>Bacteroidota</taxon>
        <taxon>Flavobacteriia</taxon>
        <taxon>Flavobacteriales</taxon>
        <taxon>Flavobacteriaceae</taxon>
        <taxon>Christiangramia</taxon>
    </lineage>
</organism>
<dbReference type="Pfam" id="PF11746">
    <property type="entry name" value="DUF3303"/>
    <property type="match status" value="1"/>
</dbReference>
<dbReference type="EMBL" id="VHSF01000003">
    <property type="protein sequence ID" value="TRO64528.1"/>
    <property type="molecule type" value="Genomic_DNA"/>
</dbReference>
<proteinExistence type="predicted"/>
<gene>
    <name evidence="1" type="ORF">FGM01_13655</name>
</gene>
<accession>A0A550I133</accession>
<comment type="caution">
    <text evidence="1">The sequence shown here is derived from an EMBL/GenBank/DDBJ whole genome shotgun (WGS) entry which is preliminary data.</text>
</comment>
<sequence length="95" mass="11146">MKFMMTWRIHEDQRQEALKGFSEMTKEQDAADYGDKIKLIGRWHDLAGFTGFAVFETDDPHAIAHWALNWNQILDAHVIPVFDDDETRQIGKERN</sequence>
<dbReference type="Proteomes" id="UP000315131">
    <property type="component" value="Unassembled WGS sequence"/>
</dbReference>
<evidence type="ECO:0000313" key="2">
    <source>
        <dbReference type="Proteomes" id="UP000315131"/>
    </source>
</evidence>
<dbReference type="InterPro" id="IPR021734">
    <property type="entry name" value="DUF3303"/>
</dbReference>
<protein>
    <submittedName>
        <fullName evidence="1">DUF3303 domain-containing protein</fullName>
    </submittedName>
</protein>
<name>A0A550I133_9FLAO</name>